<name>A0AAV7EIN9_ARIFI</name>
<sequence>MTSVQFTMVEELAFLIKDNLYSKHIVLSVEETLVDLLQNNTSSDGILELEPMNAYHRHLLHRLAEIYGFAHESVGEGDHRHLVLERCPDSSIPAVLVSDMLWQFDCSTTTISSHQLLRRKDGLPESRMETVSSTPSTPFEEREAAYLAARERIFSLDGGDIKESCTPKQRNIPVVAQRMIAHALGQKIVNVSDCKIQAEDGTPGKVNVNEPAPNSKVDASEAPSSHRQFSGDRRKSSKQDSPGMVQTENVSSKATKERMANPIAQDGMNGKIGVNKESLKQQHLGAAKRMFAHALGLPKQNGSLHLKCTDANRQLGLKS</sequence>
<dbReference type="Pfam" id="PF01424">
    <property type="entry name" value="R3H"/>
    <property type="match status" value="1"/>
</dbReference>
<dbReference type="PANTHER" id="PTHR15672:SF25">
    <property type="entry name" value="OS01G0100600 PROTEIN"/>
    <property type="match status" value="1"/>
</dbReference>
<feature type="domain" description="R3H" evidence="3">
    <location>
        <begin position="23"/>
        <end position="88"/>
    </location>
</feature>
<dbReference type="InterPro" id="IPR051937">
    <property type="entry name" value="R3H_domain_containing"/>
</dbReference>
<keyword evidence="6" id="KW-1185">Reference proteome</keyword>
<dbReference type="InterPro" id="IPR036867">
    <property type="entry name" value="R3H_dom_sf"/>
</dbReference>
<protein>
    <recommendedName>
        <fullName evidence="7">R3H domain-containing protein</fullName>
    </recommendedName>
</protein>
<feature type="compositionally biased region" description="Basic and acidic residues" evidence="2">
    <location>
        <begin position="229"/>
        <end position="238"/>
    </location>
</feature>
<dbReference type="Proteomes" id="UP000825729">
    <property type="component" value="Unassembled WGS sequence"/>
</dbReference>
<dbReference type="EMBL" id="JAINDJ010000005">
    <property type="protein sequence ID" value="KAG9447447.1"/>
    <property type="molecule type" value="Genomic_DNA"/>
</dbReference>
<evidence type="ECO:0008006" key="7">
    <source>
        <dbReference type="Google" id="ProtNLM"/>
    </source>
</evidence>
<gene>
    <name evidence="5" type="ORF">H6P81_013575</name>
</gene>
<evidence type="ECO:0000256" key="1">
    <source>
        <dbReference type="ARBA" id="ARBA00022553"/>
    </source>
</evidence>
<feature type="compositionally biased region" description="Polar residues" evidence="2">
    <location>
        <begin position="244"/>
        <end position="253"/>
    </location>
</feature>
<accession>A0AAV7EIN9</accession>
<evidence type="ECO:0000259" key="4">
    <source>
        <dbReference type="PROSITE" id="PS51673"/>
    </source>
</evidence>
<comment type="caution">
    <text evidence="5">The sequence shown here is derived from an EMBL/GenBank/DDBJ whole genome shotgun (WGS) entry which is preliminary data.</text>
</comment>
<evidence type="ECO:0000313" key="5">
    <source>
        <dbReference type="EMBL" id="KAG9447447.1"/>
    </source>
</evidence>
<evidence type="ECO:0000313" key="6">
    <source>
        <dbReference type="Proteomes" id="UP000825729"/>
    </source>
</evidence>
<dbReference type="PANTHER" id="PTHR15672">
    <property type="entry name" value="CAMP-REGULATED PHOSPHOPROTEIN 21 RELATED R3H DOMAIN CONTAINING PROTEIN"/>
    <property type="match status" value="1"/>
</dbReference>
<dbReference type="InterPro" id="IPR001374">
    <property type="entry name" value="R3H_dom"/>
</dbReference>
<keyword evidence="1" id="KW-0597">Phosphoprotein</keyword>
<dbReference type="GO" id="GO:0003676">
    <property type="term" value="F:nucleic acid binding"/>
    <property type="evidence" value="ECO:0007669"/>
    <property type="project" value="UniProtKB-UniRule"/>
</dbReference>
<dbReference type="SMART" id="SM00393">
    <property type="entry name" value="R3H"/>
    <property type="match status" value="1"/>
</dbReference>
<feature type="region of interest" description="Disordered" evidence="2">
    <location>
        <begin position="199"/>
        <end position="256"/>
    </location>
</feature>
<reference evidence="5 6" key="1">
    <citation type="submission" date="2021-07" db="EMBL/GenBank/DDBJ databases">
        <title>The Aristolochia fimbriata genome: insights into angiosperm evolution, floral development and chemical biosynthesis.</title>
        <authorList>
            <person name="Jiao Y."/>
        </authorList>
    </citation>
    <scope>NUCLEOTIDE SEQUENCE [LARGE SCALE GENOMIC DNA]</scope>
    <source>
        <strain evidence="5">IBCAS-2021</strain>
        <tissue evidence="5">Leaf</tissue>
    </source>
</reference>
<evidence type="ECO:0000259" key="3">
    <source>
        <dbReference type="PROSITE" id="PS51061"/>
    </source>
</evidence>
<dbReference type="Pfam" id="PF12752">
    <property type="entry name" value="SUZ"/>
    <property type="match status" value="1"/>
</dbReference>
<dbReference type="SUPFAM" id="SSF82708">
    <property type="entry name" value="R3H domain"/>
    <property type="match status" value="1"/>
</dbReference>
<dbReference type="InterPro" id="IPR024771">
    <property type="entry name" value="SUZ"/>
</dbReference>
<proteinExistence type="predicted"/>
<organism evidence="5 6">
    <name type="scientific">Aristolochia fimbriata</name>
    <name type="common">White veined hardy Dutchman's pipe vine</name>
    <dbReference type="NCBI Taxonomy" id="158543"/>
    <lineage>
        <taxon>Eukaryota</taxon>
        <taxon>Viridiplantae</taxon>
        <taxon>Streptophyta</taxon>
        <taxon>Embryophyta</taxon>
        <taxon>Tracheophyta</taxon>
        <taxon>Spermatophyta</taxon>
        <taxon>Magnoliopsida</taxon>
        <taxon>Magnoliidae</taxon>
        <taxon>Piperales</taxon>
        <taxon>Aristolochiaceae</taxon>
        <taxon>Aristolochia</taxon>
    </lineage>
</organism>
<dbReference type="PROSITE" id="PS51061">
    <property type="entry name" value="R3H"/>
    <property type="match status" value="1"/>
</dbReference>
<feature type="domain" description="SUZ" evidence="4">
    <location>
        <begin position="91"/>
        <end position="158"/>
    </location>
</feature>
<dbReference type="PROSITE" id="PS51673">
    <property type="entry name" value="SUZ"/>
    <property type="match status" value="1"/>
</dbReference>
<dbReference type="AlphaFoldDB" id="A0AAV7EIN9"/>
<dbReference type="CDD" id="cd02325">
    <property type="entry name" value="R3H"/>
    <property type="match status" value="1"/>
</dbReference>
<dbReference type="Gene3D" id="3.30.1370.50">
    <property type="entry name" value="R3H-like domain"/>
    <property type="match status" value="1"/>
</dbReference>
<evidence type="ECO:0000256" key="2">
    <source>
        <dbReference type="SAM" id="MobiDB-lite"/>
    </source>
</evidence>